<dbReference type="AlphaFoldDB" id="A0A242U989"/>
<dbReference type="PROSITE" id="PS51462">
    <property type="entry name" value="NUDIX"/>
    <property type="match status" value="1"/>
</dbReference>
<keyword evidence="5" id="KW-0460">Magnesium</keyword>
<dbReference type="Proteomes" id="UP000195162">
    <property type="component" value="Unassembled WGS sequence"/>
</dbReference>
<dbReference type="PANTHER" id="PTHR12992:SF11">
    <property type="entry name" value="MITOCHONDRIAL COENZYME A DIPHOSPHATASE NUDT8"/>
    <property type="match status" value="1"/>
</dbReference>
<sequence>MKIDMIKNLSSRELLNISIRKLGLYSNNLTDAAVLLAITDESEPKILLTKRSEFISHHPGEIALPGGCLEKNDSSNREIALREVHEELGLTEKDITFIGELPLQNSLGGLKVTPLVAVIPPDLKIIKNIKEVSEVFYIPLNYFLINDVKPYKGKYPEGEVEVSCIEYNKEIIWGLTARIILSLFEVTVGYKKDWTFYSQEIA</sequence>
<dbReference type="InterPro" id="IPR000086">
    <property type="entry name" value="NUDIX_hydrolase_dom"/>
</dbReference>
<evidence type="ECO:0000256" key="1">
    <source>
        <dbReference type="ARBA" id="ARBA00001936"/>
    </source>
</evidence>
<keyword evidence="6" id="KW-0464">Manganese</keyword>
<evidence type="ECO:0000313" key="8">
    <source>
        <dbReference type="EMBL" id="OTU30253.1"/>
    </source>
</evidence>
<dbReference type="EMBL" id="NGIR01000010">
    <property type="protein sequence ID" value="OTU30253.1"/>
    <property type="molecule type" value="Genomic_DNA"/>
</dbReference>
<evidence type="ECO:0000256" key="6">
    <source>
        <dbReference type="ARBA" id="ARBA00023211"/>
    </source>
</evidence>
<feature type="domain" description="Nudix hydrolase" evidence="7">
    <location>
        <begin position="29"/>
        <end position="161"/>
    </location>
</feature>
<name>A0A242U989_ACIPI</name>
<protein>
    <submittedName>
        <fullName evidence="8">Coenzyme A pyrophosphatase</fullName>
    </submittedName>
</protein>
<dbReference type="GO" id="GO:0010945">
    <property type="term" value="F:coenzyme A diphosphatase activity"/>
    <property type="evidence" value="ECO:0007669"/>
    <property type="project" value="InterPro"/>
</dbReference>
<dbReference type="InterPro" id="IPR015797">
    <property type="entry name" value="NUDIX_hydrolase-like_dom_sf"/>
</dbReference>
<proteinExistence type="predicted"/>
<comment type="caution">
    <text evidence="8">The sequence shown here is derived from an EMBL/GenBank/DDBJ whole genome shotgun (WGS) entry which is preliminary data.</text>
</comment>
<dbReference type="SUPFAM" id="SSF55811">
    <property type="entry name" value="Nudix"/>
    <property type="match status" value="1"/>
</dbReference>
<reference evidence="8 9" key="1">
    <citation type="submission" date="2017-05" db="EMBL/GenBank/DDBJ databases">
        <authorList>
            <person name="Song R."/>
            <person name="Chenine A.L."/>
            <person name="Ruprecht R.M."/>
        </authorList>
    </citation>
    <scope>NUCLEOTIDE SEQUENCE [LARGE SCALE GENOMIC DNA]</scope>
    <source>
        <strain evidence="8 9">ARLG1955</strain>
    </source>
</reference>
<dbReference type="GO" id="GO:0046872">
    <property type="term" value="F:metal ion binding"/>
    <property type="evidence" value="ECO:0007669"/>
    <property type="project" value="UniProtKB-KW"/>
</dbReference>
<gene>
    <name evidence="8" type="ORF">CAT59_03620</name>
</gene>
<evidence type="ECO:0000256" key="4">
    <source>
        <dbReference type="ARBA" id="ARBA00022801"/>
    </source>
</evidence>
<dbReference type="Pfam" id="PF00293">
    <property type="entry name" value="NUDIX"/>
    <property type="match status" value="1"/>
</dbReference>
<keyword evidence="3" id="KW-0479">Metal-binding</keyword>
<comment type="cofactor">
    <cofactor evidence="2">
        <name>Mg(2+)</name>
        <dbReference type="ChEBI" id="CHEBI:18420"/>
    </cofactor>
</comment>
<dbReference type="InterPro" id="IPR045121">
    <property type="entry name" value="CoAse"/>
</dbReference>
<dbReference type="PANTHER" id="PTHR12992">
    <property type="entry name" value="NUDIX HYDROLASE"/>
    <property type="match status" value="1"/>
</dbReference>
<evidence type="ECO:0000256" key="3">
    <source>
        <dbReference type="ARBA" id="ARBA00022723"/>
    </source>
</evidence>
<evidence type="ECO:0000313" key="9">
    <source>
        <dbReference type="Proteomes" id="UP000195162"/>
    </source>
</evidence>
<keyword evidence="4" id="KW-0378">Hydrolase</keyword>
<accession>A0A242U989</accession>
<dbReference type="Gene3D" id="3.90.79.10">
    <property type="entry name" value="Nucleoside Triphosphate Pyrophosphohydrolase"/>
    <property type="match status" value="1"/>
</dbReference>
<organism evidence="8 9">
    <name type="scientific">Acinetobacter pittii</name>
    <name type="common">Acinetobacter genomosp. 3</name>
    <dbReference type="NCBI Taxonomy" id="48296"/>
    <lineage>
        <taxon>Bacteria</taxon>
        <taxon>Pseudomonadati</taxon>
        <taxon>Pseudomonadota</taxon>
        <taxon>Gammaproteobacteria</taxon>
        <taxon>Moraxellales</taxon>
        <taxon>Moraxellaceae</taxon>
        <taxon>Acinetobacter</taxon>
        <taxon>Acinetobacter calcoaceticus/baumannii complex</taxon>
    </lineage>
</organism>
<dbReference type="RefSeq" id="WP_024432744.1">
    <property type="nucleotide sequence ID" value="NZ_JADVOL010000017.1"/>
</dbReference>
<evidence type="ECO:0000256" key="2">
    <source>
        <dbReference type="ARBA" id="ARBA00001946"/>
    </source>
</evidence>
<evidence type="ECO:0000256" key="5">
    <source>
        <dbReference type="ARBA" id="ARBA00022842"/>
    </source>
</evidence>
<comment type="cofactor">
    <cofactor evidence="1">
        <name>Mn(2+)</name>
        <dbReference type="ChEBI" id="CHEBI:29035"/>
    </cofactor>
</comment>
<dbReference type="CDD" id="cd03426">
    <property type="entry name" value="NUDIX_CoAse_Nudt7"/>
    <property type="match status" value="1"/>
</dbReference>
<evidence type="ECO:0000259" key="7">
    <source>
        <dbReference type="PROSITE" id="PS51462"/>
    </source>
</evidence>